<gene>
    <name evidence="3" type="primary">LOC101864638</name>
</gene>
<dbReference type="InterPro" id="IPR052942">
    <property type="entry name" value="LPS_cholinephosphotransferase"/>
</dbReference>
<evidence type="ECO:0000259" key="1">
    <source>
        <dbReference type="Pfam" id="PF04991"/>
    </source>
</evidence>
<dbReference type="PANTHER" id="PTHR43404">
    <property type="entry name" value="LIPOPOLYSACCHARIDE CHOLINEPHOSPHOTRANSFERASE LICD"/>
    <property type="match status" value="1"/>
</dbReference>
<sequence length="287" mass="34007">MLIPPVRNLILYPWWPRIWREVSTIDIIVMTRREFPPNVTALQCVKRVPPIVERDDKRLFGDMRFLKKPAFPVTSMESAKSLKLNHPDHKLFLPAMSKEESKDLLHTYLVIAEALQKVNVEHFLEGGSMLGSLRHQGFIPWDDDLDIAINVKDWVKVREALSCIEGFHLRVQPNMHWAFRRQRYRFPYIDIFFYAEDETHIWALAYYIMRMTFVLSKKDVFPLTTGFFEGHLVPLPRYADRVARKVFEYDYCLSPDAHHRDHVELPVRKNVPCSELSYLYQSFNLKV</sequence>
<dbReference type="RefSeq" id="XP_005103976.1">
    <property type="nucleotide sequence ID" value="XM_005103919.1"/>
</dbReference>
<dbReference type="GeneID" id="101864638"/>
<evidence type="ECO:0000313" key="2">
    <source>
        <dbReference type="Proteomes" id="UP000694888"/>
    </source>
</evidence>
<dbReference type="PANTHER" id="PTHR43404:SF2">
    <property type="entry name" value="LIPOPOLYSACCHARIDE CHOLINEPHOSPHOTRANSFERASE LICD"/>
    <property type="match status" value="1"/>
</dbReference>
<dbReference type="InterPro" id="IPR007074">
    <property type="entry name" value="LicD/FKTN/FKRP_NTP_transf"/>
</dbReference>
<accession>A0ABM0JXP7</accession>
<feature type="domain" description="LicD/FKTN/FKRP nucleotidyltransferase" evidence="1">
    <location>
        <begin position="117"/>
        <end position="156"/>
    </location>
</feature>
<protein>
    <submittedName>
        <fullName evidence="3">Uncharacterized protein LOC101864638</fullName>
    </submittedName>
</protein>
<dbReference type="Proteomes" id="UP000694888">
    <property type="component" value="Unplaced"/>
</dbReference>
<reference evidence="3" key="1">
    <citation type="submission" date="2025-08" db="UniProtKB">
        <authorList>
            <consortium name="RefSeq"/>
        </authorList>
    </citation>
    <scope>IDENTIFICATION</scope>
</reference>
<name>A0ABM0JXP7_APLCA</name>
<dbReference type="Pfam" id="PF04991">
    <property type="entry name" value="LicD"/>
    <property type="match status" value="1"/>
</dbReference>
<organism evidence="2 3">
    <name type="scientific">Aplysia californica</name>
    <name type="common">California sea hare</name>
    <dbReference type="NCBI Taxonomy" id="6500"/>
    <lineage>
        <taxon>Eukaryota</taxon>
        <taxon>Metazoa</taxon>
        <taxon>Spiralia</taxon>
        <taxon>Lophotrochozoa</taxon>
        <taxon>Mollusca</taxon>
        <taxon>Gastropoda</taxon>
        <taxon>Heterobranchia</taxon>
        <taxon>Euthyneura</taxon>
        <taxon>Tectipleura</taxon>
        <taxon>Aplysiida</taxon>
        <taxon>Aplysioidea</taxon>
        <taxon>Aplysiidae</taxon>
        <taxon>Aplysia</taxon>
    </lineage>
</organism>
<keyword evidence="2" id="KW-1185">Reference proteome</keyword>
<evidence type="ECO:0000313" key="3">
    <source>
        <dbReference type="RefSeq" id="XP_005103976.1"/>
    </source>
</evidence>
<proteinExistence type="predicted"/>